<feature type="region of interest" description="Disordered" evidence="3">
    <location>
        <begin position="675"/>
        <end position="721"/>
    </location>
</feature>
<dbReference type="Gene3D" id="1.25.40.10">
    <property type="entry name" value="Tetratricopeptide repeat domain"/>
    <property type="match status" value="2"/>
</dbReference>
<gene>
    <name evidence="5" type="ORF">DARMORV10_C07P37620.1</name>
</gene>
<evidence type="ECO:0000256" key="3">
    <source>
        <dbReference type="SAM" id="MobiDB-lite"/>
    </source>
</evidence>
<dbReference type="FunFam" id="1.25.40.10:FF:001236">
    <property type="entry name" value="Pentatricopeptide repeat-containing protein At3g28660"/>
    <property type="match status" value="1"/>
</dbReference>
<dbReference type="Pfam" id="PF12776">
    <property type="entry name" value="Myb_DNA-bind_3"/>
    <property type="match status" value="1"/>
</dbReference>
<dbReference type="Proteomes" id="UP001295469">
    <property type="component" value="Chromosome C07"/>
</dbReference>
<sequence>MSVLLSTFFHHHSWKTLILASQRCKTLRQIKSTHASFIIHNLHRNTYAVSKLLTSLLPLPNPNKHFPYASLIFDSIQSPNAFVYDTMIRICSRSSQPHLGVRYFKLMLTEEDDEDDIAPSYLTFHFLLVACLNASLLSMCKQVHSLVVKNGVFASDGHVQTGILRLYVEDGVRLSDARKVFDEIPHPDVVKWDVLINGYVKCGLGSDGLSVFREMLSRGIEPDRFLVTTALTACAQAGALSQGKWIHELLEKRKWIEHDVFVGTALVDMYCKCGCLETALEVFEKMSKRNVFSWAALIGGYAGYGYGKEAITCLEKMEREDGVKPDSVVLLAVLAACAHGGFLQEGRGILDNMEGRYDISPKHEHYSCIVDLMCRAGRLDEAVELIEEMPMKPLASVWGALLNGCRTHKNVELGELAVKNLLELEKGNADEEEAALVQLSSIYMTAQRNGEASKIRQMIGQRGIRKVPGCSVLEVDGNITKFVSGDASHPNLLQIHTLIHLLSVDALQILSQTRKLLKPSLRLTLSMAKDTWTPEETRYFFELYAEERRKGNKAGISMNKAGKANIMEAFEQRFKKNLPDWRPYKSKYDTSRKKYIKIKTLTQNRTGLGFDEMGRIDMSDDWWSERERECPGIRRSVCKEISNMDMFEAEFGGIVVTGAEGWSAQHGEASLNSRVDEDVGDDEVDSQPAAETQPQAPRQTQPSTQTHSGNSRAKRRRKEKDMVVEACVKRTEALEVKNKIAERMLERQEAFSIENVLEILYALPEVREWSPLYEAAMETLIDNEGNRRAFVTMKTDEAKIRFLELRTKIKRDDD</sequence>
<dbReference type="InterPro" id="IPR011990">
    <property type="entry name" value="TPR-like_helical_dom_sf"/>
</dbReference>
<feature type="domain" description="Myb/SANT-like" evidence="4">
    <location>
        <begin position="531"/>
        <end position="625"/>
    </location>
</feature>
<feature type="repeat" description="PPR" evidence="2">
    <location>
        <begin position="188"/>
        <end position="222"/>
    </location>
</feature>
<dbReference type="Pfam" id="PF13041">
    <property type="entry name" value="PPR_2"/>
    <property type="match status" value="1"/>
</dbReference>
<evidence type="ECO:0000259" key="4">
    <source>
        <dbReference type="Pfam" id="PF12776"/>
    </source>
</evidence>
<accession>A0A816MVP5</accession>
<feature type="repeat" description="PPR" evidence="2">
    <location>
        <begin position="259"/>
        <end position="293"/>
    </location>
</feature>
<reference evidence="5" key="1">
    <citation type="submission" date="2021-01" db="EMBL/GenBank/DDBJ databases">
        <authorList>
            <consortium name="Genoscope - CEA"/>
            <person name="William W."/>
        </authorList>
    </citation>
    <scope>NUCLEOTIDE SEQUENCE</scope>
</reference>
<dbReference type="GO" id="GO:0003723">
    <property type="term" value="F:RNA binding"/>
    <property type="evidence" value="ECO:0007669"/>
    <property type="project" value="InterPro"/>
</dbReference>
<dbReference type="InterPro" id="IPR002885">
    <property type="entry name" value="PPR_rpt"/>
</dbReference>
<organism evidence="5">
    <name type="scientific">Brassica napus</name>
    <name type="common">Rape</name>
    <dbReference type="NCBI Taxonomy" id="3708"/>
    <lineage>
        <taxon>Eukaryota</taxon>
        <taxon>Viridiplantae</taxon>
        <taxon>Streptophyta</taxon>
        <taxon>Embryophyta</taxon>
        <taxon>Tracheophyta</taxon>
        <taxon>Spermatophyta</taxon>
        <taxon>Magnoliopsida</taxon>
        <taxon>eudicotyledons</taxon>
        <taxon>Gunneridae</taxon>
        <taxon>Pentapetalae</taxon>
        <taxon>rosids</taxon>
        <taxon>malvids</taxon>
        <taxon>Brassicales</taxon>
        <taxon>Brassicaceae</taxon>
        <taxon>Brassiceae</taxon>
        <taxon>Brassica</taxon>
    </lineage>
</organism>
<keyword evidence="1" id="KW-0677">Repeat</keyword>
<dbReference type="AlphaFoldDB" id="A0A816MVP5"/>
<name>A0A816MVP5_BRANA</name>
<dbReference type="GO" id="GO:0009451">
    <property type="term" value="P:RNA modification"/>
    <property type="evidence" value="ECO:0007669"/>
    <property type="project" value="InterPro"/>
</dbReference>
<feature type="repeat" description="PPR" evidence="2">
    <location>
        <begin position="362"/>
        <end position="396"/>
    </location>
</feature>
<dbReference type="NCBIfam" id="TIGR00756">
    <property type="entry name" value="PPR"/>
    <property type="match status" value="4"/>
</dbReference>
<dbReference type="InterPro" id="IPR046960">
    <property type="entry name" value="PPR_At4g14850-like_plant"/>
</dbReference>
<dbReference type="FunFam" id="1.25.40.10:FF:001394">
    <property type="entry name" value="Pentatricopeptide repeat-containing protein At3g28660"/>
    <property type="match status" value="1"/>
</dbReference>
<dbReference type="InterPro" id="IPR046848">
    <property type="entry name" value="E_motif"/>
</dbReference>
<dbReference type="EMBL" id="HG994371">
    <property type="protein sequence ID" value="CAF2007517.1"/>
    <property type="molecule type" value="Genomic_DNA"/>
</dbReference>
<dbReference type="PROSITE" id="PS51375">
    <property type="entry name" value="PPR"/>
    <property type="match status" value="3"/>
</dbReference>
<feature type="compositionally biased region" description="Polar residues" evidence="3">
    <location>
        <begin position="689"/>
        <end position="711"/>
    </location>
</feature>
<evidence type="ECO:0000256" key="2">
    <source>
        <dbReference type="PROSITE-ProRule" id="PRU00708"/>
    </source>
</evidence>
<dbReference type="Pfam" id="PF20431">
    <property type="entry name" value="E_motif"/>
    <property type="match status" value="1"/>
</dbReference>
<dbReference type="InterPro" id="IPR024752">
    <property type="entry name" value="Myb/SANT-like_dom"/>
</dbReference>
<dbReference type="Pfam" id="PF01535">
    <property type="entry name" value="PPR"/>
    <property type="match status" value="3"/>
</dbReference>
<evidence type="ECO:0000256" key="1">
    <source>
        <dbReference type="ARBA" id="ARBA00022737"/>
    </source>
</evidence>
<dbReference type="PANTHER" id="PTHR47926:SF347">
    <property type="entry name" value="PENTATRICOPEPTIDE REPEAT-CONTAINING PROTEIN"/>
    <property type="match status" value="1"/>
</dbReference>
<dbReference type="Pfam" id="PF12854">
    <property type="entry name" value="PPR_1"/>
    <property type="match status" value="1"/>
</dbReference>
<proteinExistence type="predicted"/>
<evidence type="ECO:0000313" key="5">
    <source>
        <dbReference type="EMBL" id="CAF2007517.1"/>
    </source>
</evidence>
<dbReference type="PANTHER" id="PTHR47926">
    <property type="entry name" value="PENTATRICOPEPTIDE REPEAT-CONTAINING PROTEIN"/>
    <property type="match status" value="1"/>
</dbReference>
<protein>
    <submittedName>
        <fullName evidence="5">(rape) hypothetical protein</fullName>
    </submittedName>
</protein>